<organism evidence="1">
    <name type="scientific">marine sediment metagenome</name>
    <dbReference type="NCBI Taxonomy" id="412755"/>
    <lineage>
        <taxon>unclassified sequences</taxon>
        <taxon>metagenomes</taxon>
        <taxon>ecological metagenomes</taxon>
    </lineage>
</organism>
<dbReference type="EMBL" id="LAZR01000326">
    <property type="protein sequence ID" value="KKN74416.1"/>
    <property type="molecule type" value="Genomic_DNA"/>
</dbReference>
<gene>
    <name evidence="1" type="ORF">LCGC14_0390360</name>
</gene>
<name>A0A0F9VLQ8_9ZZZZ</name>
<proteinExistence type="predicted"/>
<evidence type="ECO:0000313" key="1">
    <source>
        <dbReference type="EMBL" id="KKN74416.1"/>
    </source>
</evidence>
<sequence length="70" mass="8272">MKYKIMVTIDKSVDSKEEIEHELRVLAEITGVKSQKAVHDGRRVAVFEGEFHEFYQRVKDRIMSKIKAYE</sequence>
<reference evidence="1" key="1">
    <citation type="journal article" date="2015" name="Nature">
        <title>Complex archaea that bridge the gap between prokaryotes and eukaryotes.</title>
        <authorList>
            <person name="Spang A."/>
            <person name="Saw J.H."/>
            <person name="Jorgensen S.L."/>
            <person name="Zaremba-Niedzwiedzka K."/>
            <person name="Martijn J."/>
            <person name="Lind A.E."/>
            <person name="van Eijk R."/>
            <person name="Schleper C."/>
            <person name="Guy L."/>
            <person name="Ettema T.J."/>
        </authorList>
    </citation>
    <scope>NUCLEOTIDE SEQUENCE</scope>
</reference>
<accession>A0A0F9VLQ8</accession>
<protein>
    <submittedName>
        <fullName evidence="1">Uncharacterized protein</fullName>
    </submittedName>
</protein>
<comment type="caution">
    <text evidence="1">The sequence shown here is derived from an EMBL/GenBank/DDBJ whole genome shotgun (WGS) entry which is preliminary data.</text>
</comment>
<dbReference type="AlphaFoldDB" id="A0A0F9VLQ8"/>